<keyword evidence="5" id="KW-1185">Reference proteome</keyword>
<feature type="domain" description="5'-Nucleotidase C-terminal" evidence="2">
    <location>
        <begin position="903"/>
        <end position="1078"/>
    </location>
</feature>
<dbReference type="GO" id="GO:0016787">
    <property type="term" value="F:hydrolase activity"/>
    <property type="evidence" value="ECO:0007669"/>
    <property type="project" value="InterPro"/>
</dbReference>
<dbReference type="InterPro" id="IPR052956">
    <property type="entry name" value="Mesenchyme-surface_protein"/>
</dbReference>
<dbReference type="InterPro" id="IPR008334">
    <property type="entry name" value="5'-Nucleotdase_C"/>
</dbReference>
<evidence type="ECO:0000313" key="5">
    <source>
        <dbReference type="Proteomes" id="UP000604083"/>
    </source>
</evidence>
<feature type="domain" description="Choice-of-anchor I" evidence="3">
    <location>
        <begin position="38"/>
        <end position="516"/>
    </location>
</feature>
<gene>
    <name evidence="4" type="ORF">JIN78_15180</name>
</gene>
<dbReference type="InterPro" id="IPR055188">
    <property type="entry name" value="Choice_anch_I"/>
</dbReference>
<evidence type="ECO:0000259" key="2">
    <source>
        <dbReference type="Pfam" id="PF02872"/>
    </source>
</evidence>
<name>A0A934VNT9_9BACT</name>
<dbReference type="InterPro" id="IPR015943">
    <property type="entry name" value="WD40/YVTN_repeat-like_dom_sf"/>
</dbReference>
<dbReference type="Proteomes" id="UP000604083">
    <property type="component" value="Unassembled WGS sequence"/>
</dbReference>
<feature type="region of interest" description="Disordered" evidence="1">
    <location>
        <begin position="415"/>
        <end position="440"/>
    </location>
</feature>
<sequence length="1320" mass="138783">MNVFTLTSYCSALALGAAAAEGPSRVLHELSTATLPNGAEIGAFDPVSETIYVTSGGGLQLVDLSDPAHPVVSATILAGDAEITSTAVQPGSGVVAVAVVNGTDSTQPGAVRFYGADGTLLNTVTVGSLPDQIVFTADGNKLLVANEGESADPDENDPLILPNPEGSVSIIDLSDGVANATAVIADFNAFDSQADELRAAGVRLYPAVTSAEDAVDEDEDLTVSQDLEPEAIALSADGSTAFVTLQENNAVAVLDLANAEFTDILPLGLKDHSLAGAGLDASNRDSGIEIRNWPIFGMYMPDHIATYEVDGETYFVTANEGDGRDVDEERGADLFEDGLLDANLWSDGDLFADENLGRLKFSSVSGDSDGDGDIDVLHAFGARSFTIFKSNGEVVYDSGDDFERLTAALLPELFNSDESDPDEFDSRSDDKGPEPEGLTLGSVNGRTYAFVGLERTGGIMVYDITDLEKVCFVQYIRTEGDQAPEGLVFVSASDSPNGQPLLLVTNEVSNTLTTYEFDAERSFTLELFHLADQEAGAEAVHDAPRLSAILNKLRDEDLGDDGLADNTLTLSSGDAIIPGLFYSASEEVYGTAGIGDIQIQNELGIQAIALGNHEFDFGTDVLAALIDGSAKGNILDGDFAGARFPYLSGNLSFAADSAMAPLATADHAAPAANSVAATTVIEVNGEPIGVVGATTPTLASISSPGTLGIAPSPFGGTPSEGELDALAAEIQADVDALLMAQPAVNKVILLAHMQRIDIEQALATRLRDVDIIVAGGSNTRLFDENDRLRAGDNKQGDYPLWSTAADGKPIAVVNTDGSYKYLGRLVIDFDSAGALVPSSYDASISGAYATDEQGVSDLAAAEFTDPEVQRIADEIAANIIATDGNYFGITTEFLNGNRSGGPLDGVRTQETNLGNLTADANLMAAREVDPTVAFSLKNGGGIRASIGETVVLPGDTEATRRAPQANELSGRPEGGISENAIKTALAFNNGLRLMTLTKAEVLALLEHGVGALPSVSGRFPQVAGITFSYDESAPAGDRLISAALVDDAGDVVEILAAHGELAGDPEKTFRMVTLDFLSSPAFDDEGNHIGAGDGYPFPNINTDATRGAVANEEDLARIDQRIITTETQTGEATFADDYSEQDALAEYLTARFPETSPYEEVDVAREQDERIQNVALRLDDVLAGLSLATFAASYNVEPASDETILAYAYGLVPGQITELVLGEEGEVMTRGTESFQVEAAPNAVDLTLTFLRRKDASAQGLRYRVQTSPDLSEGSWEFVEGGLQVVGEDGEMEVVRVTLPYFTSQLDKARFFQVVVDTAE</sequence>
<dbReference type="InterPro" id="IPR011044">
    <property type="entry name" value="Quino_amine_DH_bsu"/>
</dbReference>
<proteinExistence type="predicted"/>
<organism evidence="4 5">
    <name type="scientific">Roseibacillus ishigakijimensis</name>
    <dbReference type="NCBI Taxonomy" id="454146"/>
    <lineage>
        <taxon>Bacteria</taxon>
        <taxon>Pseudomonadati</taxon>
        <taxon>Verrucomicrobiota</taxon>
        <taxon>Verrucomicrobiia</taxon>
        <taxon>Verrucomicrobiales</taxon>
        <taxon>Verrucomicrobiaceae</taxon>
        <taxon>Roseibacillus</taxon>
    </lineage>
</organism>
<accession>A0A934VNT9</accession>
<evidence type="ECO:0000259" key="3">
    <source>
        <dbReference type="Pfam" id="PF22494"/>
    </source>
</evidence>
<comment type="caution">
    <text evidence="4">The sequence shown here is derived from an EMBL/GenBank/DDBJ whole genome shotgun (WGS) entry which is preliminary data.</text>
</comment>
<feature type="compositionally biased region" description="Basic and acidic residues" evidence="1">
    <location>
        <begin position="424"/>
        <end position="434"/>
    </location>
</feature>
<dbReference type="Gene3D" id="3.60.21.10">
    <property type="match status" value="1"/>
</dbReference>
<dbReference type="PANTHER" id="PTHR46928:SF1">
    <property type="entry name" value="MESENCHYME-SPECIFIC CELL SURFACE GLYCOPROTEIN"/>
    <property type="match status" value="1"/>
</dbReference>
<dbReference type="Gene3D" id="2.130.10.10">
    <property type="entry name" value="YVTN repeat-like/Quinoprotein amine dehydrogenase"/>
    <property type="match status" value="1"/>
</dbReference>
<dbReference type="PANTHER" id="PTHR46928">
    <property type="entry name" value="MESENCHYME-SPECIFIC CELL SURFACE GLYCOPROTEIN"/>
    <property type="match status" value="1"/>
</dbReference>
<dbReference type="Pfam" id="PF22494">
    <property type="entry name" value="choice_anch_I"/>
    <property type="match status" value="1"/>
</dbReference>
<dbReference type="InterPro" id="IPR036907">
    <property type="entry name" value="5'-Nucleotdase_C_sf"/>
</dbReference>
<dbReference type="InterPro" id="IPR029052">
    <property type="entry name" value="Metallo-depent_PP-like"/>
</dbReference>
<dbReference type="Gene3D" id="3.90.780.10">
    <property type="entry name" value="5'-Nucleotidase, C-terminal domain"/>
    <property type="match status" value="1"/>
</dbReference>
<dbReference type="EMBL" id="JAENIO010000052">
    <property type="protein sequence ID" value="MBK1835411.1"/>
    <property type="molecule type" value="Genomic_DNA"/>
</dbReference>
<dbReference type="RefSeq" id="WP_200392846.1">
    <property type="nucleotide sequence ID" value="NZ_JAENIO010000052.1"/>
</dbReference>
<evidence type="ECO:0000256" key="1">
    <source>
        <dbReference type="SAM" id="MobiDB-lite"/>
    </source>
</evidence>
<dbReference type="SUPFAM" id="SSF56300">
    <property type="entry name" value="Metallo-dependent phosphatases"/>
    <property type="match status" value="1"/>
</dbReference>
<protein>
    <submittedName>
        <fullName evidence="4">Choice-of-anchor I family protein</fullName>
    </submittedName>
</protein>
<reference evidence="4" key="1">
    <citation type="submission" date="2021-01" db="EMBL/GenBank/DDBJ databases">
        <title>Modified the classification status of verrucomicrobia.</title>
        <authorList>
            <person name="Feng X."/>
        </authorList>
    </citation>
    <scope>NUCLEOTIDE SEQUENCE</scope>
    <source>
        <strain evidence="4">KCTC 12986</strain>
    </source>
</reference>
<dbReference type="NCBIfam" id="NF038117">
    <property type="entry name" value="choice_anch_I"/>
    <property type="match status" value="1"/>
</dbReference>
<evidence type="ECO:0000313" key="4">
    <source>
        <dbReference type="EMBL" id="MBK1835411.1"/>
    </source>
</evidence>
<dbReference type="GO" id="GO:0009166">
    <property type="term" value="P:nucleotide catabolic process"/>
    <property type="evidence" value="ECO:0007669"/>
    <property type="project" value="InterPro"/>
</dbReference>
<dbReference type="Pfam" id="PF02872">
    <property type="entry name" value="5_nucleotid_C"/>
    <property type="match status" value="1"/>
</dbReference>
<dbReference type="SUPFAM" id="SSF55816">
    <property type="entry name" value="5'-nucleotidase (syn. UDP-sugar hydrolase), C-terminal domain"/>
    <property type="match status" value="1"/>
</dbReference>
<dbReference type="SUPFAM" id="SSF50969">
    <property type="entry name" value="YVTN repeat-like/Quinoprotein amine dehydrogenase"/>
    <property type="match status" value="1"/>
</dbReference>